<dbReference type="AlphaFoldDB" id="A0A7J6QC24"/>
<protein>
    <submittedName>
        <fullName evidence="2">Uncharacterized protein</fullName>
    </submittedName>
</protein>
<feature type="compositionally biased region" description="Basic and acidic residues" evidence="1">
    <location>
        <begin position="175"/>
        <end position="185"/>
    </location>
</feature>
<feature type="region of interest" description="Disordered" evidence="1">
    <location>
        <begin position="162"/>
        <end position="185"/>
    </location>
</feature>
<dbReference type="EMBL" id="JABANO010034436">
    <property type="protein sequence ID" value="KAF4705160.1"/>
    <property type="molecule type" value="Genomic_DNA"/>
</dbReference>
<reference evidence="2 3" key="1">
    <citation type="submission" date="2020-04" db="EMBL/GenBank/DDBJ databases">
        <title>Perkinsus olseni comparative genomics.</title>
        <authorList>
            <person name="Bogema D.R."/>
        </authorList>
    </citation>
    <scope>NUCLEOTIDE SEQUENCE [LARGE SCALE GENOMIC DNA]</scope>
    <source>
        <strain evidence="2 3">ATCC PRA-207</strain>
    </source>
</reference>
<evidence type="ECO:0000313" key="2">
    <source>
        <dbReference type="EMBL" id="KAF4705160.1"/>
    </source>
</evidence>
<evidence type="ECO:0000313" key="3">
    <source>
        <dbReference type="Proteomes" id="UP000553632"/>
    </source>
</evidence>
<evidence type="ECO:0000256" key="1">
    <source>
        <dbReference type="SAM" id="MobiDB-lite"/>
    </source>
</evidence>
<accession>A0A7J6QC24</accession>
<comment type="caution">
    <text evidence="2">The sequence shown here is derived from an EMBL/GenBank/DDBJ whole genome shotgun (WGS) entry which is preliminary data.</text>
</comment>
<sequence>MSASSSTAPVWREMRQLRVMVGLRQVLMRKFNQPAALMERRVISSDGFGVNVLKPWARWCVDNKRVFTGSDVARLVDDVPLKLPKTIPTPRTVNQALRTVHPVTVEDIQWMLDLIKRTSTLDENANYAQFPKILARTGPRYPFSPYNYERLVDMCGDLWGSELTEQGPLPESEEPEKPNQEELRKMDLQEYSWRVEDNQDKQEWDWLRLRNESF</sequence>
<gene>
    <name evidence="2" type="ORF">FOZ63_032047</name>
</gene>
<proteinExistence type="predicted"/>
<organism evidence="2 3">
    <name type="scientific">Perkinsus olseni</name>
    <name type="common">Perkinsus atlanticus</name>
    <dbReference type="NCBI Taxonomy" id="32597"/>
    <lineage>
        <taxon>Eukaryota</taxon>
        <taxon>Sar</taxon>
        <taxon>Alveolata</taxon>
        <taxon>Perkinsozoa</taxon>
        <taxon>Perkinsea</taxon>
        <taxon>Perkinsida</taxon>
        <taxon>Perkinsidae</taxon>
        <taxon>Perkinsus</taxon>
    </lineage>
</organism>
<dbReference type="OMA" id="GSSEVRW"/>
<dbReference type="Proteomes" id="UP000553632">
    <property type="component" value="Unassembled WGS sequence"/>
</dbReference>
<keyword evidence="3" id="KW-1185">Reference proteome</keyword>
<name>A0A7J6QC24_PEROL</name>